<dbReference type="RefSeq" id="XP_038779126.1">
    <property type="nucleotide sequence ID" value="XM_038923198.1"/>
</dbReference>
<gene>
    <name evidence="3" type="ORF">FOA43_002916</name>
</gene>
<evidence type="ECO:0000313" key="3">
    <source>
        <dbReference type="EMBL" id="QPG75561.1"/>
    </source>
</evidence>
<proteinExistence type="predicted"/>
<dbReference type="KEGG" id="bnn:FOA43_002916"/>
<feature type="domain" description="Methyltransferase" evidence="2">
    <location>
        <begin position="86"/>
        <end position="227"/>
    </location>
</feature>
<protein>
    <recommendedName>
        <fullName evidence="2">Methyltransferase domain-containing protein</fullName>
    </recommendedName>
</protein>
<dbReference type="InterPro" id="IPR029063">
    <property type="entry name" value="SAM-dependent_MTases_sf"/>
</dbReference>
<dbReference type="GO" id="GO:0016740">
    <property type="term" value="F:transferase activity"/>
    <property type="evidence" value="ECO:0007669"/>
    <property type="project" value="UniProtKB-KW"/>
</dbReference>
<keyword evidence="1" id="KW-0808">Transferase</keyword>
<dbReference type="PANTHER" id="PTHR43861:SF3">
    <property type="entry name" value="PUTATIVE (AFU_ORTHOLOGUE AFUA_2G14390)-RELATED"/>
    <property type="match status" value="1"/>
</dbReference>
<dbReference type="Pfam" id="PF13847">
    <property type="entry name" value="Methyltransf_31"/>
    <property type="match status" value="1"/>
</dbReference>
<reference evidence="3" key="1">
    <citation type="submission" date="2020-10" db="EMBL/GenBank/DDBJ databases">
        <authorList>
            <person name="Roach M.J.R."/>
        </authorList>
    </citation>
    <scope>NUCLEOTIDE SEQUENCE</scope>
    <source>
        <strain evidence="3">CBS 1945</strain>
    </source>
</reference>
<dbReference type="AlphaFoldDB" id="A0A875S1E7"/>
<dbReference type="Gene3D" id="3.40.50.150">
    <property type="entry name" value="Vaccinia Virus protein VP39"/>
    <property type="match status" value="1"/>
</dbReference>
<evidence type="ECO:0000256" key="1">
    <source>
        <dbReference type="ARBA" id="ARBA00022679"/>
    </source>
</evidence>
<dbReference type="OrthoDB" id="3647at2759"/>
<dbReference type="InterPro" id="IPR025714">
    <property type="entry name" value="Methyltranfer_dom"/>
</dbReference>
<sequence length="309" mass="35223">MSNYSKQRQANLENFSTDKVLHYESDSLKAILTGCSKCVLQHDLPDRKAVFEAEQLGNYTLPDYGLTDYLPDAEAADNLVSPVFLQDNLKMMDFACGTGLMVQKLAPYFKGANPTVIGIDISAAQIDAFQSKLQTIYRVNPSLNVQAYQYDIIDEQFDRDNSLNRPDELVEDSFDIITTTLSFHHFSELKRIVGQLLKYLKKNGKLIIVDMYDHKDQYIQENVDSDSPVAYHGGLSPSQIKQKLDSFHFSRLEASVKYNYEHWCGVANLENHLPKPTVERALREAPKRLRDGKMEYLVPRELVLAICTK</sequence>
<name>A0A875S1E7_EENNA</name>
<dbReference type="Proteomes" id="UP000662931">
    <property type="component" value="Chromosome 3"/>
</dbReference>
<evidence type="ECO:0000313" key="4">
    <source>
        <dbReference type="Proteomes" id="UP000662931"/>
    </source>
</evidence>
<evidence type="ECO:0000259" key="2">
    <source>
        <dbReference type="Pfam" id="PF13847"/>
    </source>
</evidence>
<dbReference type="GeneID" id="62196317"/>
<accession>A0A875S1E7</accession>
<dbReference type="EMBL" id="CP064814">
    <property type="protein sequence ID" value="QPG75561.1"/>
    <property type="molecule type" value="Genomic_DNA"/>
</dbReference>
<dbReference type="CDD" id="cd02440">
    <property type="entry name" value="AdoMet_MTases"/>
    <property type="match status" value="1"/>
</dbReference>
<dbReference type="SUPFAM" id="SSF53335">
    <property type="entry name" value="S-adenosyl-L-methionine-dependent methyltransferases"/>
    <property type="match status" value="1"/>
</dbReference>
<organism evidence="3 4">
    <name type="scientific">Eeniella nana</name>
    <name type="common">Yeast</name>
    <name type="synonym">Brettanomyces nanus</name>
    <dbReference type="NCBI Taxonomy" id="13502"/>
    <lineage>
        <taxon>Eukaryota</taxon>
        <taxon>Fungi</taxon>
        <taxon>Dikarya</taxon>
        <taxon>Ascomycota</taxon>
        <taxon>Saccharomycotina</taxon>
        <taxon>Pichiomycetes</taxon>
        <taxon>Pichiales</taxon>
        <taxon>Pichiaceae</taxon>
        <taxon>Brettanomyces</taxon>
    </lineage>
</organism>
<dbReference type="PANTHER" id="PTHR43861">
    <property type="entry name" value="TRANS-ACONITATE 2-METHYLTRANSFERASE-RELATED"/>
    <property type="match status" value="1"/>
</dbReference>
<keyword evidence="4" id="KW-1185">Reference proteome</keyword>